<reference evidence="4" key="1">
    <citation type="submission" date="2021-02" db="EMBL/GenBank/DDBJ databases">
        <authorList>
            <person name="Nowell W R."/>
        </authorList>
    </citation>
    <scope>NUCLEOTIDE SEQUENCE</scope>
</reference>
<dbReference type="SMART" id="SM00408">
    <property type="entry name" value="IGc2"/>
    <property type="match status" value="2"/>
</dbReference>
<evidence type="ECO:0000259" key="3">
    <source>
        <dbReference type="PROSITE" id="PS50835"/>
    </source>
</evidence>
<protein>
    <recommendedName>
        <fullName evidence="3">Ig-like domain-containing protein</fullName>
    </recommendedName>
</protein>
<dbReference type="SUPFAM" id="SSF48726">
    <property type="entry name" value="Immunoglobulin"/>
    <property type="match status" value="2"/>
</dbReference>
<dbReference type="PROSITE" id="PS50835">
    <property type="entry name" value="IG_LIKE"/>
    <property type="match status" value="2"/>
</dbReference>
<evidence type="ECO:0000313" key="4">
    <source>
        <dbReference type="EMBL" id="CAF1181285.1"/>
    </source>
</evidence>
<dbReference type="InterPro" id="IPR036179">
    <property type="entry name" value="Ig-like_dom_sf"/>
</dbReference>
<dbReference type="Pfam" id="PF07679">
    <property type="entry name" value="I-set"/>
    <property type="match status" value="2"/>
</dbReference>
<dbReference type="EMBL" id="CAJNOE010000374">
    <property type="protein sequence ID" value="CAF1181285.1"/>
    <property type="molecule type" value="Genomic_DNA"/>
</dbReference>
<name>A0A814V6I9_9BILA</name>
<feature type="compositionally biased region" description="Low complexity" evidence="2">
    <location>
        <begin position="208"/>
        <end position="219"/>
    </location>
</feature>
<evidence type="ECO:0000256" key="1">
    <source>
        <dbReference type="ARBA" id="ARBA00023319"/>
    </source>
</evidence>
<dbReference type="FunFam" id="2.60.40.10:FF:000107">
    <property type="entry name" value="Myosin, light chain kinase a"/>
    <property type="match status" value="1"/>
</dbReference>
<sequence>MYSYDNIPTTWFRSNRRGRIPYNPSRMSQPVSKSFNRISDFIFPDTIHIHMSRPSLQQFDNERYGRTEHYNIPASNRPRSCYQPDLIIVERLPADELDNIDLLYHEQHYQTNRQLRRRYSSIIDDRRMPANEKPPTEIPTRPAAFRERIRDRRKRHTTDNAYHSMLKSMLDLDELQECTNDKGPNCILSYRTTLEPITDSESMTSIHQQPEQQKQQQQQEQHHVNNISHCRVPINGTAASVMNEYDLPRHRQFSSTISSRDSTSDTETVERHSLTTMNYNHNLQTSPRVNVSNVCRTPWKRHTYQSDGFFPIHSSITDTKNHKTTSYSNNLTTSSPFDNINNQSSSPRDANHVSVCVNDLHTTLFIDEDTLNNNKTTINNTNNNGDKAVIKTFIDRIIKRLQHFKRSLDNGLISVRKRNTLTNGSIVTTNHQSRSEMTKRKSDIYSSLINDEENKYIRPYFLIKPQTVLVLPNETAKFKCCFGGEPFPNVIWSHNNSRISDILATNSHMSSKYRIHKLHDIYYLDIDSINFRDGGEIKCTITNRMGREETIVQLLVVCSPTNAIPCIIQPLNDMIVIEGRPLTLTCSVKGLQVTINWFHNGKLVSSGTQSKNNYIEENAIFTLTCCMRNDAGTVDCIVKNRFGEARTSCRIEVVNDPAFDR</sequence>
<gene>
    <name evidence="4" type="ORF">IZO911_LOCUS27480</name>
</gene>
<evidence type="ECO:0000256" key="2">
    <source>
        <dbReference type="SAM" id="MobiDB-lite"/>
    </source>
</evidence>
<accession>A0A814V6I9</accession>
<proteinExistence type="predicted"/>
<dbReference type="Gene3D" id="2.60.40.10">
    <property type="entry name" value="Immunoglobulins"/>
    <property type="match status" value="2"/>
</dbReference>
<dbReference type="PANTHER" id="PTHR47633:SF4">
    <property type="entry name" value="MYOPALLADIN ISOFORM X1"/>
    <property type="match status" value="1"/>
</dbReference>
<dbReference type="Proteomes" id="UP000663860">
    <property type="component" value="Unassembled WGS sequence"/>
</dbReference>
<dbReference type="InterPro" id="IPR003599">
    <property type="entry name" value="Ig_sub"/>
</dbReference>
<comment type="caution">
    <text evidence="4">The sequence shown here is derived from an EMBL/GenBank/DDBJ whole genome shotgun (WGS) entry which is preliminary data.</text>
</comment>
<dbReference type="InterPro" id="IPR007110">
    <property type="entry name" value="Ig-like_dom"/>
</dbReference>
<dbReference type="InterPro" id="IPR013783">
    <property type="entry name" value="Ig-like_fold"/>
</dbReference>
<dbReference type="SMART" id="SM00409">
    <property type="entry name" value="IG"/>
    <property type="match status" value="2"/>
</dbReference>
<dbReference type="PANTHER" id="PTHR47633">
    <property type="entry name" value="IMMUNOGLOBULIN"/>
    <property type="match status" value="1"/>
</dbReference>
<feature type="domain" description="Ig-like" evidence="3">
    <location>
        <begin position="565"/>
        <end position="652"/>
    </location>
</feature>
<dbReference type="InterPro" id="IPR003598">
    <property type="entry name" value="Ig_sub2"/>
</dbReference>
<feature type="domain" description="Ig-like" evidence="3">
    <location>
        <begin position="459"/>
        <end position="552"/>
    </location>
</feature>
<organism evidence="4 5">
    <name type="scientific">Adineta steineri</name>
    <dbReference type="NCBI Taxonomy" id="433720"/>
    <lineage>
        <taxon>Eukaryota</taxon>
        <taxon>Metazoa</taxon>
        <taxon>Spiralia</taxon>
        <taxon>Gnathifera</taxon>
        <taxon>Rotifera</taxon>
        <taxon>Eurotatoria</taxon>
        <taxon>Bdelloidea</taxon>
        <taxon>Adinetida</taxon>
        <taxon>Adinetidae</taxon>
        <taxon>Adineta</taxon>
    </lineage>
</organism>
<evidence type="ECO:0000313" key="5">
    <source>
        <dbReference type="Proteomes" id="UP000663860"/>
    </source>
</evidence>
<dbReference type="InterPro" id="IPR013098">
    <property type="entry name" value="Ig_I-set"/>
</dbReference>
<feature type="region of interest" description="Disordered" evidence="2">
    <location>
        <begin position="201"/>
        <end position="223"/>
    </location>
</feature>
<dbReference type="AlphaFoldDB" id="A0A814V6I9"/>
<keyword evidence="1" id="KW-0393">Immunoglobulin domain</keyword>